<dbReference type="GO" id="GO:0005886">
    <property type="term" value="C:plasma membrane"/>
    <property type="evidence" value="ECO:0007669"/>
    <property type="project" value="UniProtKB-SubCell"/>
</dbReference>
<dbReference type="SUPFAM" id="SSF55874">
    <property type="entry name" value="ATPase domain of HSP90 chaperone/DNA topoisomerase II/histidine kinase"/>
    <property type="match status" value="1"/>
</dbReference>
<dbReference type="PRINTS" id="PR00344">
    <property type="entry name" value="BCTRLSENSOR"/>
</dbReference>
<dbReference type="GO" id="GO:0000155">
    <property type="term" value="F:phosphorelay sensor kinase activity"/>
    <property type="evidence" value="ECO:0007669"/>
    <property type="project" value="InterPro"/>
</dbReference>
<dbReference type="Proteomes" id="UP000255515">
    <property type="component" value="Unassembled WGS sequence"/>
</dbReference>
<dbReference type="InterPro" id="IPR036890">
    <property type="entry name" value="HATPase_C_sf"/>
</dbReference>
<comment type="subcellular location">
    <subcellularLocation>
        <location evidence="2">Cell membrane</location>
        <topology evidence="2">Multi-pass membrane protein</topology>
    </subcellularLocation>
</comment>
<dbReference type="PANTHER" id="PTHR44936">
    <property type="entry name" value="SENSOR PROTEIN CREC"/>
    <property type="match status" value="1"/>
</dbReference>
<keyword evidence="11" id="KW-1133">Transmembrane helix</keyword>
<dbReference type="EMBL" id="UFTJ01000002">
    <property type="protein sequence ID" value="SSZ55677.1"/>
    <property type="molecule type" value="Genomic_DNA"/>
</dbReference>
<evidence type="ECO:0000256" key="10">
    <source>
        <dbReference type="SAM" id="Coils"/>
    </source>
</evidence>
<dbReference type="Pfam" id="PF02518">
    <property type="entry name" value="HATPase_c"/>
    <property type="match status" value="1"/>
</dbReference>
<evidence type="ECO:0000256" key="2">
    <source>
        <dbReference type="ARBA" id="ARBA00004651"/>
    </source>
</evidence>
<dbReference type="InterPro" id="IPR005467">
    <property type="entry name" value="His_kinase_dom"/>
</dbReference>
<comment type="catalytic activity">
    <reaction evidence="1">
        <text>ATP + protein L-histidine = ADP + protein N-phospho-L-histidine.</text>
        <dbReference type="EC" id="2.7.13.3"/>
    </reaction>
</comment>
<dbReference type="PANTHER" id="PTHR44936:SF10">
    <property type="entry name" value="SENSOR PROTEIN RSTB"/>
    <property type="match status" value="1"/>
</dbReference>
<gene>
    <name evidence="14" type="primary">zraS</name>
    <name evidence="14" type="ORF">NCTC11661_01073</name>
</gene>
<dbReference type="SUPFAM" id="SSF47384">
    <property type="entry name" value="Homodimeric domain of signal transducing histidine kinase"/>
    <property type="match status" value="1"/>
</dbReference>
<evidence type="ECO:0000313" key="14">
    <source>
        <dbReference type="EMBL" id="SSZ55677.1"/>
    </source>
</evidence>
<accession>A0A376C0I7</accession>
<dbReference type="AlphaFoldDB" id="A0A376C0I7"/>
<dbReference type="Gene3D" id="6.10.340.10">
    <property type="match status" value="1"/>
</dbReference>
<evidence type="ECO:0000256" key="5">
    <source>
        <dbReference type="ARBA" id="ARBA00022553"/>
    </source>
</evidence>
<evidence type="ECO:0000256" key="1">
    <source>
        <dbReference type="ARBA" id="ARBA00000085"/>
    </source>
</evidence>
<keyword evidence="8" id="KW-0418">Kinase</keyword>
<feature type="domain" description="HAMP" evidence="13">
    <location>
        <begin position="205"/>
        <end position="258"/>
    </location>
</feature>
<keyword evidence="9" id="KW-0067">ATP-binding</keyword>
<keyword evidence="5" id="KW-0597">Phosphoprotein</keyword>
<dbReference type="SMART" id="SM00387">
    <property type="entry name" value="HATPase_c"/>
    <property type="match status" value="1"/>
</dbReference>
<evidence type="ECO:0000256" key="6">
    <source>
        <dbReference type="ARBA" id="ARBA00022679"/>
    </source>
</evidence>
<keyword evidence="7" id="KW-0547">Nucleotide-binding</keyword>
<evidence type="ECO:0000256" key="3">
    <source>
        <dbReference type="ARBA" id="ARBA00012438"/>
    </source>
</evidence>
<dbReference type="InterPro" id="IPR036097">
    <property type="entry name" value="HisK_dim/P_sf"/>
</dbReference>
<keyword evidence="11" id="KW-0812">Transmembrane</keyword>
<evidence type="ECO:0000256" key="7">
    <source>
        <dbReference type="ARBA" id="ARBA00022741"/>
    </source>
</evidence>
<keyword evidence="10" id="KW-0175">Coiled coil</keyword>
<keyword evidence="6 14" id="KW-0808">Transferase</keyword>
<dbReference type="Gene3D" id="3.30.565.10">
    <property type="entry name" value="Histidine kinase-like ATPase, C-terminal domain"/>
    <property type="match status" value="1"/>
</dbReference>
<sequence>MAEKFKKITLRKDFYKIMLVIAAINITFTFALAYAILNNSLEEINQSELQRKNDAILGALDYAVSHETITTEDIHTVLKSKILEIADVNKQDIVIYDLKGQFIISNKPNAQVEQIKIPPRYLEQIITKKNRLDIQEYDEVHETEKTSTYSIITNNFLEPIGIVYLPYFHNSDVYSQYIKKYLLQGILVIVFLGIIFYFASGYMAKKLTRSITRYTDKIQKVTLFQDDFTPLRYYNDDELGELTKAYNKMILQIQEQRERLAFNEKEKAWREMAKQVAHEVKTPLTPMRLRIQNFAQRFDPSLPDIRERVNNMANSVIGHIDTVSAVASAFSQFAQLPERKEEVFDLVQEVNNILNLYNDAPIHFHHNKPKIEIKMDRVYLHRILTNLITNARKASEDAERPIINVDIEQINKRVRITVEDFGIGIPKEMHEQIFQPSFSTKTNGMGLGLTMVKKMVEGYGGEISLQSQVGVGTKFFISLPTNI</sequence>
<dbReference type="InterPro" id="IPR003594">
    <property type="entry name" value="HATPase_dom"/>
</dbReference>
<dbReference type="InterPro" id="IPR050980">
    <property type="entry name" value="2C_sensor_his_kinase"/>
</dbReference>
<dbReference type="InterPro" id="IPR003660">
    <property type="entry name" value="HAMP_dom"/>
</dbReference>
<keyword evidence="11" id="KW-0472">Membrane</keyword>
<evidence type="ECO:0000256" key="9">
    <source>
        <dbReference type="ARBA" id="ARBA00022840"/>
    </source>
</evidence>
<dbReference type="SMART" id="SM00304">
    <property type="entry name" value="HAMP"/>
    <property type="match status" value="1"/>
</dbReference>
<feature type="transmembrane region" description="Helical" evidence="11">
    <location>
        <begin position="14"/>
        <end position="37"/>
    </location>
</feature>
<name>A0A376C0I7_9FLAO</name>
<feature type="domain" description="Histidine kinase" evidence="12">
    <location>
        <begin position="275"/>
        <end position="483"/>
    </location>
</feature>
<proteinExistence type="predicted"/>
<dbReference type="PROSITE" id="PS50885">
    <property type="entry name" value="HAMP"/>
    <property type="match status" value="1"/>
</dbReference>
<dbReference type="PROSITE" id="PS50109">
    <property type="entry name" value="HIS_KIN"/>
    <property type="match status" value="1"/>
</dbReference>
<dbReference type="InterPro" id="IPR003661">
    <property type="entry name" value="HisK_dim/P_dom"/>
</dbReference>
<evidence type="ECO:0000256" key="4">
    <source>
        <dbReference type="ARBA" id="ARBA00022475"/>
    </source>
</evidence>
<dbReference type="EC" id="2.7.13.3" evidence="3"/>
<evidence type="ECO:0000256" key="11">
    <source>
        <dbReference type="SAM" id="Phobius"/>
    </source>
</evidence>
<organism evidence="14 15">
    <name type="scientific">Bergeyella zoohelcum</name>
    <dbReference type="NCBI Taxonomy" id="1015"/>
    <lineage>
        <taxon>Bacteria</taxon>
        <taxon>Pseudomonadati</taxon>
        <taxon>Bacteroidota</taxon>
        <taxon>Flavobacteriia</taxon>
        <taxon>Flavobacteriales</taxon>
        <taxon>Weeksellaceae</taxon>
        <taxon>Bergeyella</taxon>
    </lineage>
</organism>
<dbReference type="RefSeq" id="WP_002689057.1">
    <property type="nucleotide sequence ID" value="NZ_UFTJ01000002.1"/>
</dbReference>
<evidence type="ECO:0000259" key="12">
    <source>
        <dbReference type="PROSITE" id="PS50109"/>
    </source>
</evidence>
<dbReference type="InterPro" id="IPR004358">
    <property type="entry name" value="Sig_transdc_His_kin-like_C"/>
</dbReference>
<reference evidence="14 15" key="1">
    <citation type="submission" date="2018-06" db="EMBL/GenBank/DDBJ databases">
        <authorList>
            <consortium name="Pathogen Informatics"/>
            <person name="Doyle S."/>
        </authorList>
    </citation>
    <scope>NUCLEOTIDE SEQUENCE [LARGE SCALE GENOMIC DNA]</scope>
    <source>
        <strain evidence="14 15">NCTC11661</strain>
    </source>
</reference>
<evidence type="ECO:0000259" key="13">
    <source>
        <dbReference type="PROSITE" id="PS50885"/>
    </source>
</evidence>
<dbReference type="GO" id="GO:0005524">
    <property type="term" value="F:ATP binding"/>
    <property type="evidence" value="ECO:0007669"/>
    <property type="project" value="UniProtKB-KW"/>
</dbReference>
<feature type="transmembrane region" description="Helical" evidence="11">
    <location>
        <begin position="181"/>
        <end position="204"/>
    </location>
</feature>
<dbReference type="CDD" id="cd00082">
    <property type="entry name" value="HisKA"/>
    <property type="match status" value="1"/>
</dbReference>
<keyword evidence="4" id="KW-1003">Cell membrane</keyword>
<protein>
    <recommendedName>
        <fullName evidence="3">histidine kinase</fullName>
        <ecNumber evidence="3">2.7.13.3</ecNumber>
    </recommendedName>
</protein>
<evidence type="ECO:0000313" key="15">
    <source>
        <dbReference type="Proteomes" id="UP000255515"/>
    </source>
</evidence>
<evidence type="ECO:0000256" key="8">
    <source>
        <dbReference type="ARBA" id="ARBA00022777"/>
    </source>
</evidence>
<feature type="coiled-coil region" evidence="10">
    <location>
        <begin position="239"/>
        <end position="266"/>
    </location>
</feature>
<dbReference type="Gene3D" id="1.10.287.130">
    <property type="match status" value="1"/>
</dbReference>